<evidence type="ECO:0000313" key="1">
    <source>
        <dbReference type="EMBL" id="QHT84732.1"/>
    </source>
</evidence>
<dbReference type="AlphaFoldDB" id="A0A6C0HW50"/>
<protein>
    <submittedName>
        <fullName evidence="1">Uncharacterized protein</fullName>
    </submittedName>
</protein>
<sequence length="156" mass="18299">MTEYGYIQIYTVDKNILNPDGLKTVTEWTILVTPNEEFIKTNITFDDYNITSIKNINIRDTFKLEFQKIYCIFKNARNKILKGYIKDKTLIIFGDHDLVKLIQKLPVNYDVDTIDITLKARVDFLEKNGLPPLYYNNNNNKKYCNNCTQIINDGKN</sequence>
<proteinExistence type="predicted"/>
<name>A0A6C0HW50_9ZZZZ</name>
<reference evidence="1" key="1">
    <citation type="journal article" date="2020" name="Nature">
        <title>Giant virus diversity and host interactions through global metagenomics.</title>
        <authorList>
            <person name="Schulz F."/>
            <person name="Roux S."/>
            <person name="Paez-Espino D."/>
            <person name="Jungbluth S."/>
            <person name="Walsh D.A."/>
            <person name="Denef V.J."/>
            <person name="McMahon K.D."/>
            <person name="Konstantinidis K.T."/>
            <person name="Eloe-Fadrosh E.A."/>
            <person name="Kyrpides N.C."/>
            <person name="Woyke T."/>
        </authorList>
    </citation>
    <scope>NUCLEOTIDE SEQUENCE</scope>
    <source>
        <strain evidence="1">GVMAG-M-3300023184-177</strain>
    </source>
</reference>
<organism evidence="1">
    <name type="scientific">viral metagenome</name>
    <dbReference type="NCBI Taxonomy" id="1070528"/>
    <lineage>
        <taxon>unclassified sequences</taxon>
        <taxon>metagenomes</taxon>
        <taxon>organismal metagenomes</taxon>
    </lineage>
</organism>
<dbReference type="EMBL" id="MN740025">
    <property type="protein sequence ID" value="QHT84732.1"/>
    <property type="molecule type" value="Genomic_DNA"/>
</dbReference>
<accession>A0A6C0HW50</accession>